<organism evidence="3 4">
    <name type="scientific">Streptomyces albiaxialis</name>
    <dbReference type="NCBI Taxonomy" id="329523"/>
    <lineage>
        <taxon>Bacteria</taxon>
        <taxon>Bacillati</taxon>
        <taxon>Actinomycetota</taxon>
        <taxon>Actinomycetes</taxon>
        <taxon>Kitasatosporales</taxon>
        <taxon>Streptomycetaceae</taxon>
        <taxon>Streptomyces</taxon>
    </lineage>
</organism>
<feature type="region of interest" description="Disordered" evidence="1">
    <location>
        <begin position="642"/>
        <end position="672"/>
    </location>
</feature>
<dbReference type="SUPFAM" id="SSF52402">
    <property type="entry name" value="Adenine nucleotide alpha hydrolases-like"/>
    <property type="match status" value="1"/>
</dbReference>
<evidence type="ECO:0000313" key="4">
    <source>
        <dbReference type="Proteomes" id="UP001500016"/>
    </source>
</evidence>
<proteinExistence type="predicted"/>
<dbReference type="Gene3D" id="3.40.50.620">
    <property type="entry name" value="HUPs"/>
    <property type="match status" value="1"/>
</dbReference>
<protein>
    <recommendedName>
        <fullName evidence="2">Asparagine synthetase domain-containing protein</fullName>
    </recommendedName>
</protein>
<dbReference type="Proteomes" id="UP001500016">
    <property type="component" value="Unassembled WGS sequence"/>
</dbReference>
<feature type="compositionally biased region" description="Low complexity" evidence="1">
    <location>
        <begin position="647"/>
        <end position="672"/>
    </location>
</feature>
<keyword evidence="4" id="KW-1185">Reference proteome</keyword>
<feature type="domain" description="Asparagine synthetase" evidence="2">
    <location>
        <begin position="238"/>
        <end position="633"/>
    </location>
</feature>
<accession>A0ABP5H6E7</accession>
<dbReference type="InterPro" id="IPR014729">
    <property type="entry name" value="Rossmann-like_a/b/a_fold"/>
</dbReference>
<dbReference type="InterPro" id="IPR001962">
    <property type="entry name" value="Asn_synthase"/>
</dbReference>
<comment type="caution">
    <text evidence="3">The sequence shown here is derived from an EMBL/GenBank/DDBJ whole genome shotgun (WGS) entry which is preliminary data.</text>
</comment>
<evidence type="ECO:0000256" key="1">
    <source>
        <dbReference type="SAM" id="MobiDB-lite"/>
    </source>
</evidence>
<sequence length="672" mass="71091">MAGDSARHRVGEGDGREGPRWLGSVPCWWVALPDCAAATPVEARLRDHSTHTVQHPSGRTWLLGRWSTSPGDAETLALGAARDTRIAVAGQHAVTDGELERTAASGTAAEAARRVERAPGSFHLLVSAAGEVRAQGALSGLRRVFTARLGGVTVAADRADVLACLADCGPELDGTQLAFHLLDPPALHPLTDRPLWSGVAAVPPDHRVVLGPDGTSRQERRWTPPAPRVPLAEGARALREALAAGVEARTRGRDLVSGDLSGLDSTALCCLAANGTGAPGTGVRVLAFTAASPDPLDDDVTWARRTAAAVPGIEHRTVPADEMPAIYQGLPELDDPFDEPCGVIADHARWSELARRGAASGSALHLGGFGGDEILTAGTSHLRLLLRRRPTVALPLLRGFAAAYRWPRGRVLRQLGDARPYPVWLRAAADLLTAPPPPPDTPSLDWGTVPRMPPWATGPAVDAVRARIRDAAPGARLLAAHRGIHDDLEGIRYAARPLRPMGQLALRAGTALAAPFHDDLVLEAALAVRAEEKRTPWRYKPLLLEGMRGVVPKVSLDRQTKSTGTCDLDSALRENRAALLSLWEDSRLARLGLVDAATLRALCARPLQDGHGYADGDLHGALYQAVACEVWLRAREAAASPGTRRGTAAPLAAATSPTTSTLNTPNAPNTPK</sequence>
<gene>
    <name evidence="3" type="ORF">GCM10009801_11940</name>
</gene>
<dbReference type="EMBL" id="BAAAPE010000002">
    <property type="protein sequence ID" value="GAA2066007.1"/>
    <property type="molecule type" value="Genomic_DNA"/>
</dbReference>
<evidence type="ECO:0000259" key="2">
    <source>
        <dbReference type="Pfam" id="PF00733"/>
    </source>
</evidence>
<evidence type="ECO:0000313" key="3">
    <source>
        <dbReference type="EMBL" id="GAA2066007.1"/>
    </source>
</evidence>
<reference evidence="4" key="1">
    <citation type="journal article" date="2019" name="Int. J. Syst. Evol. Microbiol.">
        <title>The Global Catalogue of Microorganisms (GCM) 10K type strain sequencing project: providing services to taxonomists for standard genome sequencing and annotation.</title>
        <authorList>
            <consortium name="The Broad Institute Genomics Platform"/>
            <consortium name="The Broad Institute Genome Sequencing Center for Infectious Disease"/>
            <person name="Wu L."/>
            <person name="Ma J."/>
        </authorList>
    </citation>
    <scope>NUCLEOTIDE SEQUENCE [LARGE SCALE GENOMIC DNA]</scope>
    <source>
        <strain evidence="4">JCM 15478</strain>
    </source>
</reference>
<dbReference type="Pfam" id="PF00733">
    <property type="entry name" value="Asn_synthase"/>
    <property type="match status" value="1"/>
</dbReference>
<name>A0ABP5H6E7_9ACTN</name>